<dbReference type="SMART" id="SM01321">
    <property type="entry name" value="Y1_Tnp"/>
    <property type="match status" value="1"/>
</dbReference>
<gene>
    <name evidence="2" type="ORF">XFF6991_540002</name>
</gene>
<comment type="caution">
    <text evidence="2">The sequence shown here is derived from an EMBL/GenBank/DDBJ whole genome shotgun (WGS) entry which is preliminary data.</text>
</comment>
<evidence type="ECO:0000313" key="2">
    <source>
        <dbReference type="EMBL" id="SOO26342.1"/>
    </source>
</evidence>
<proteinExistence type="predicted"/>
<protein>
    <recommendedName>
        <fullName evidence="1">Transposase IS200-like domain-containing protein</fullName>
    </recommendedName>
</protein>
<sequence>MPRQPSLELPGVPMHVVQRGVNRCAIFLDDEDRHHYCLLLRMARERFAVRVHAFVLMDNHVHLLVSIRLERCLRRCGSAANRMCRPSRQKGMEIIKALSRARRWPT</sequence>
<dbReference type="Pfam" id="PF01797">
    <property type="entry name" value="Y1_Tnp"/>
    <property type="match status" value="1"/>
</dbReference>
<dbReference type="InterPro" id="IPR002686">
    <property type="entry name" value="Transposase_17"/>
</dbReference>
<dbReference type="EMBL" id="OCZC01000082">
    <property type="protein sequence ID" value="SOO26342.1"/>
    <property type="molecule type" value="Genomic_DNA"/>
</dbReference>
<reference evidence="2 3" key="1">
    <citation type="submission" date="2017-10" db="EMBL/GenBank/DDBJ databases">
        <authorList>
            <person name="Regsiter A."/>
            <person name="William W."/>
        </authorList>
    </citation>
    <scope>NUCLEOTIDE SEQUENCE [LARGE SCALE GENOMIC DNA]</scope>
    <source>
        <strain evidence="2 3">CFBP6991</strain>
    </source>
</reference>
<dbReference type="Proteomes" id="UP000234345">
    <property type="component" value="Unassembled WGS sequence"/>
</dbReference>
<dbReference type="AlphaFoldDB" id="A0A7Z7J594"/>
<dbReference type="GO" id="GO:0004803">
    <property type="term" value="F:transposase activity"/>
    <property type="evidence" value="ECO:0007669"/>
    <property type="project" value="InterPro"/>
</dbReference>
<dbReference type="PANTHER" id="PTHR34322:SF2">
    <property type="entry name" value="TRANSPOSASE IS200-LIKE DOMAIN-CONTAINING PROTEIN"/>
    <property type="match status" value="1"/>
</dbReference>
<dbReference type="Gene3D" id="3.30.70.1290">
    <property type="entry name" value="Transposase IS200-like"/>
    <property type="match status" value="1"/>
</dbReference>
<accession>A0A7Z7J594</accession>
<evidence type="ECO:0000313" key="3">
    <source>
        <dbReference type="Proteomes" id="UP000234345"/>
    </source>
</evidence>
<organism evidence="2 3">
    <name type="scientific">Xanthomonas campestris pv. phaseoli</name>
    <dbReference type="NCBI Taxonomy" id="317013"/>
    <lineage>
        <taxon>Bacteria</taxon>
        <taxon>Pseudomonadati</taxon>
        <taxon>Pseudomonadota</taxon>
        <taxon>Gammaproteobacteria</taxon>
        <taxon>Lysobacterales</taxon>
        <taxon>Lysobacteraceae</taxon>
        <taxon>Xanthomonas</taxon>
    </lineage>
</organism>
<evidence type="ECO:0000259" key="1">
    <source>
        <dbReference type="SMART" id="SM01321"/>
    </source>
</evidence>
<feature type="domain" description="Transposase IS200-like" evidence="1">
    <location>
        <begin position="9"/>
        <end position="99"/>
    </location>
</feature>
<dbReference type="PANTHER" id="PTHR34322">
    <property type="entry name" value="TRANSPOSASE, Y1_TNP DOMAIN-CONTAINING"/>
    <property type="match status" value="1"/>
</dbReference>
<dbReference type="GO" id="GO:0003677">
    <property type="term" value="F:DNA binding"/>
    <property type="evidence" value="ECO:0007669"/>
    <property type="project" value="InterPro"/>
</dbReference>
<name>A0A7Z7J594_XANCH</name>
<dbReference type="SUPFAM" id="SSF143422">
    <property type="entry name" value="Transposase IS200-like"/>
    <property type="match status" value="1"/>
</dbReference>
<dbReference type="InterPro" id="IPR036515">
    <property type="entry name" value="Transposase_17_sf"/>
</dbReference>
<dbReference type="GO" id="GO:0006313">
    <property type="term" value="P:DNA transposition"/>
    <property type="evidence" value="ECO:0007669"/>
    <property type="project" value="InterPro"/>
</dbReference>